<evidence type="ECO:0000313" key="2">
    <source>
        <dbReference type="EMBL" id="MBC5687850.1"/>
    </source>
</evidence>
<protein>
    <submittedName>
        <fullName evidence="2">Transporter</fullName>
    </submittedName>
</protein>
<proteinExistence type="predicted"/>
<name>A0A923LFQ8_9FIRM</name>
<sequence length="314" mass="34935">MAKRYFTIALCILTFAAMLAFPKAVFNGASEGLLLWFQIIIPTLFPFLLITNLLLMTDSIHYIARSIARPLRFLFRVSGNGSFVLLVGFLCGYPMGAKMTADLVTSNKITEAEGRYLLSFCNNTSPVFILNFIVWKTLGQESLALPTLFILILSPMFVSFLTRRFYLKGASCFPDIRTAKQEKKKLDFSVVDACMMNSFEAIVKVGGYIILFSVLLTLIKELPWENPALNLLLPTLEVTNGILILHQFSFPFILEYPAILALTSFGGLCSIAQTQCMIQKTGFPILPYIIEKLAAALAASLLALCYLFLQGLTL</sequence>
<gene>
    <name evidence="2" type="ORF">H8S37_02710</name>
</gene>
<organism evidence="2 3">
    <name type="scientific">Mediterraneibacter hominis</name>
    <dbReference type="NCBI Taxonomy" id="2763054"/>
    <lineage>
        <taxon>Bacteria</taxon>
        <taxon>Bacillati</taxon>
        <taxon>Bacillota</taxon>
        <taxon>Clostridia</taxon>
        <taxon>Lachnospirales</taxon>
        <taxon>Lachnospiraceae</taxon>
        <taxon>Mediterraneibacter</taxon>
    </lineage>
</organism>
<comment type="caution">
    <text evidence="2">The sequence shown here is derived from an EMBL/GenBank/DDBJ whole genome shotgun (WGS) entry which is preliminary data.</text>
</comment>
<feature type="transmembrane region" description="Helical" evidence="1">
    <location>
        <begin position="77"/>
        <end position="96"/>
    </location>
</feature>
<keyword evidence="1" id="KW-0812">Transmembrane</keyword>
<keyword evidence="3" id="KW-1185">Reference proteome</keyword>
<feature type="transmembrane region" description="Helical" evidence="1">
    <location>
        <begin position="201"/>
        <end position="219"/>
    </location>
</feature>
<reference evidence="2" key="1">
    <citation type="submission" date="2020-08" db="EMBL/GenBank/DDBJ databases">
        <title>Genome public.</title>
        <authorList>
            <person name="Liu C."/>
            <person name="Sun Q."/>
        </authorList>
    </citation>
    <scope>NUCLEOTIDE SEQUENCE</scope>
    <source>
        <strain evidence="2">NSJ-55</strain>
    </source>
</reference>
<accession>A0A923LFQ8</accession>
<feature type="transmembrane region" description="Helical" evidence="1">
    <location>
        <begin position="285"/>
        <end position="309"/>
    </location>
</feature>
<dbReference type="EMBL" id="JACOPF010000001">
    <property type="protein sequence ID" value="MBC5687850.1"/>
    <property type="molecule type" value="Genomic_DNA"/>
</dbReference>
<keyword evidence="1" id="KW-0472">Membrane</keyword>
<feature type="transmembrane region" description="Helical" evidence="1">
    <location>
        <begin position="32"/>
        <end position="56"/>
    </location>
</feature>
<feature type="transmembrane region" description="Helical" evidence="1">
    <location>
        <begin position="142"/>
        <end position="161"/>
    </location>
</feature>
<dbReference type="Proteomes" id="UP000652477">
    <property type="component" value="Unassembled WGS sequence"/>
</dbReference>
<keyword evidence="1" id="KW-1133">Transmembrane helix</keyword>
<dbReference type="AlphaFoldDB" id="A0A923LFQ8"/>
<evidence type="ECO:0000256" key="1">
    <source>
        <dbReference type="SAM" id="Phobius"/>
    </source>
</evidence>
<feature type="transmembrane region" description="Helical" evidence="1">
    <location>
        <begin position="256"/>
        <end position="273"/>
    </location>
</feature>
<dbReference type="RefSeq" id="WP_186874509.1">
    <property type="nucleotide sequence ID" value="NZ_JACOPF010000001.1"/>
</dbReference>
<evidence type="ECO:0000313" key="3">
    <source>
        <dbReference type="Proteomes" id="UP000652477"/>
    </source>
</evidence>